<sequence>MSSSHMKAKRIWDNDGRKCREEKKPKDGLREVEESNVESD</sequence>
<dbReference type="RefSeq" id="XP_001590428.1">
    <property type="nucleotide sequence ID" value="XM_001590378.1"/>
</dbReference>
<dbReference type="KEGG" id="ssl:SS1G_08168"/>
<keyword evidence="3" id="KW-1185">Reference proteome</keyword>
<dbReference type="Proteomes" id="UP000001312">
    <property type="component" value="Unassembled WGS sequence"/>
</dbReference>
<evidence type="ECO:0000313" key="3">
    <source>
        <dbReference type="Proteomes" id="UP000001312"/>
    </source>
</evidence>
<feature type="region of interest" description="Disordered" evidence="1">
    <location>
        <begin position="1"/>
        <end position="40"/>
    </location>
</feature>
<name>A7ES63_SCLS1</name>
<evidence type="ECO:0000256" key="1">
    <source>
        <dbReference type="SAM" id="MobiDB-lite"/>
    </source>
</evidence>
<dbReference type="AlphaFoldDB" id="A7ES63"/>
<dbReference type="HOGENOM" id="CLU_3299663_0_0_1"/>
<evidence type="ECO:0000313" key="2">
    <source>
        <dbReference type="EMBL" id="EDN92305.1"/>
    </source>
</evidence>
<dbReference type="GeneID" id="5486550"/>
<dbReference type="InParanoid" id="A7ES63"/>
<proteinExistence type="predicted"/>
<feature type="compositionally biased region" description="Basic and acidic residues" evidence="1">
    <location>
        <begin position="10"/>
        <end position="33"/>
    </location>
</feature>
<dbReference type="EMBL" id="CH476631">
    <property type="protein sequence ID" value="EDN92305.1"/>
    <property type="molecule type" value="Genomic_DNA"/>
</dbReference>
<gene>
    <name evidence="2" type="ORF">SS1G_08168</name>
</gene>
<protein>
    <submittedName>
        <fullName evidence="2">Uncharacterized protein</fullName>
    </submittedName>
</protein>
<reference evidence="3" key="1">
    <citation type="journal article" date="2011" name="PLoS Genet.">
        <title>Genomic analysis of the necrotrophic fungal pathogens Sclerotinia sclerotiorum and Botrytis cinerea.</title>
        <authorList>
            <person name="Amselem J."/>
            <person name="Cuomo C.A."/>
            <person name="van Kan J.A."/>
            <person name="Viaud M."/>
            <person name="Benito E.P."/>
            <person name="Couloux A."/>
            <person name="Coutinho P.M."/>
            <person name="de Vries R.P."/>
            <person name="Dyer P.S."/>
            <person name="Fillinger S."/>
            <person name="Fournier E."/>
            <person name="Gout L."/>
            <person name="Hahn M."/>
            <person name="Kohn L."/>
            <person name="Lapalu N."/>
            <person name="Plummer K.M."/>
            <person name="Pradier J.M."/>
            <person name="Quevillon E."/>
            <person name="Sharon A."/>
            <person name="Simon A."/>
            <person name="ten Have A."/>
            <person name="Tudzynski B."/>
            <person name="Tudzynski P."/>
            <person name="Wincker P."/>
            <person name="Andrew M."/>
            <person name="Anthouard V."/>
            <person name="Beever R.E."/>
            <person name="Beffa R."/>
            <person name="Benoit I."/>
            <person name="Bouzid O."/>
            <person name="Brault B."/>
            <person name="Chen Z."/>
            <person name="Choquer M."/>
            <person name="Collemare J."/>
            <person name="Cotton P."/>
            <person name="Danchin E.G."/>
            <person name="Da Silva C."/>
            <person name="Gautier A."/>
            <person name="Giraud C."/>
            <person name="Giraud T."/>
            <person name="Gonzalez C."/>
            <person name="Grossetete S."/>
            <person name="Guldener U."/>
            <person name="Henrissat B."/>
            <person name="Howlett B.J."/>
            <person name="Kodira C."/>
            <person name="Kretschmer M."/>
            <person name="Lappartient A."/>
            <person name="Leroch M."/>
            <person name="Levis C."/>
            <person name="Mauceli E."/>
            <person name="Neuveglise C."/>
            <person name="Oeser B."/>
            <person name="Pearson M."/>
            <person name="Poulain J."/>
            <person name="Poussereau N."/>
            <person name="Quesneville H."/>
            <person name="Rascle C."/>
            <person name="Schumacher J."/>
            <person name="Segurens B."/>
            <person name="Sexton A."/>
            <person name="Silva E."/>
            <person name="Sirven C."/>
            <person name="Soanes D.M."/>
            <person name="Talbot N.J."/>
            <person name="Templeton M."/>
            <person name="Yandava C."/>
            <person name="Yarden O."/>
            <person name="Zeng Q."/>
            <person name="Rollins J.A."/>
            <person name="Lebrun M.H."/>
            <person name="Dickman M."/>
        </authorList>
    </citation>
    <scope>NUCLEOTIDE SEQUENCE [LARGE SCALE GENOMIC DNA]</scope>
    <source>
        <strain evidence="3">ATCC 18683 / 1980 / Ss-1</strain>
    </source>
</reference>
<accession>A7ES63</accession>
<organism evidence="2 3">
    <name type="scientific">Sclerotinia sclerotiorum (strain ATCC 18683 / 1980 / Ss-1)</name>
    <name type="common">White mold</name>
    <name type="synonym">Whetzelinia sclerotiorum</name>
    <dbReference type="NCBI Taxonomy" id="665079"/>
    <lineage>
        <taxon>Eukaryota</taxon>
        <taxon>Fungi</taxon>
        <taxon>Dikarya</taxon>
        <taxon>Ascomycota</taxon>
        <taxon>Pezizomycotina</taxon>
        <taxon>Leotiomycetes</taxon>
        <taxon>Helotiales</taxon>
        <taxon>Sclerotiniaceae</taxon>
        <taxon>Sclerotinia</taxon>
    </lineage>
</organism>